<name>A0A5M8A948_9BURK</name>
<dbReference type="Gene3D" id="3.30.300.30">
    <property type="match status" value="1"/>
</dbReference>
<dbReference type="PANTHER" id="PTHR43201:SF8">
    <property type="entry name" value="ACYL-COA SYNTHETASE FAMILY MEMBER 3"/>
    <property type="match status" value="1"/>
</dbReference>
<dbReference type="EMBL" id="VWRN01000053">
    <property type="protein sequence ID" value="KAA6119212.1"/>
    <property type="molecule type" value="Genomic_DNA"/>
</dbReference>
<comment type="caution">
    <text evidence="5">The sequence shown here is derived from an EMBL/GenBank/DDBJ whole genome shotgun (WGS) entry which is preliminary data.</text>
</comment>
<dbReference type="GO" id="GO:0006631">
    <property type="term" value="P:fatty acid metabolic process"/>
    <property type="evidence" value="ECO:0007669"/>
    <property type="project" value="TreeGrafter"/>
</dbReference>
<feature type="domain" description="AMP-dependent synthetase/ligase" evidence="3">
    <location>
        <begin position="14"/>
        <end position="366"/>
    </location>
</feature>
<dbReference type="GO" id="GO:0031956">
    <property type="term" value="F:medium-chain fatty acid-CoA ligase activity"/>
    <property type="evidence" value="ECO:0007669"/>
    <property type="project" value="TreeGrafter"/>
</dbReference>
<evidence type="ECO:0000259" key="3">
    <source>
        <dbReference type="Pfam" id="PF00501"/>
    </source>
</evidence>
<dbReference type="CDD" id="cd05941">
    <property type="entry name" value="MCS"/>
    <property type="match status" value="1"/>
</dbReference>
<reference evidence="5 6" key="1">
    <citation type="submission" date="2019-09" db="EMBL/GenBank/DDBJ databases">
        <title>Isolation of a novel species in the genus Cupriavidus from patients with sepsis using whole genome sequencing.</title>
        <authorList>
            <person name="Kweon O.J."/>
            <person name="Lee M.-K."/>
        </authorList>
    </citation>
    <scope>NUCLEOTIDE SEQUENCE [LARGE SCALE GENOMIC DNA]</scope>
    <source>
        <strain evidence="5 6">MKL-01</strain>
    </source>
</reference>
<gene>
    <name evidence="5" type="ORF">F1599_21330</name>
</gene>
<evidence type="ECO:0000313" key="6">
    <source>
        <dbReference type="Proteomes" id="UP000324324"/>
    </source>
</evidence>
<dbReference type="InterPro" id="IPR045851">
    <property type="entry name" value="AMP-bd_C_sf"/>
</dbReference>
<protein>
    <submittedName>
        <fullName evidence="5">Malonyl-CoA synthase</fullName>
    </submittedName>
</protein>
<proteinExistence type="inferred from homology"/>
<organism evidence="5 6">
    <name type="scientific">Cupriavidus cauae</name>
    <dbReference type="NCBI Taxonomy" id="2608999"/>
    <lineage>
        <taxon>Bacteria</taxon>
        <taxon>Pseudomonadati</taxon>
        <taxon>Pseudomonadota</taxon>
        <taxon>Betaproteobacteria</taxon>
        <taxon>Burkholderiales</taxon>
        <taxon>Burkholderiaceae</taxon>
        <taxon>Cupriavidus</taxon>
    </lineage>
</organism>
<dbReference type="Proteomes" id="UP000324324">
    <property type="component" value="Unassembled WGS sequence"/>
</dbReference>
<dbReference type="InterPro" id="IPR042099">
    <property type="entry name" value="ANL_N_sf"/>
</dbReference>
<dbReference type="Pfam" id="PF00501">
    <property type="entry name" value="AMP-binding"/>
    <property type="match status" value="1"/>
</dbReference>
<dbReference type="SUPFAM" id="SSF56801">
    <property type="entry name" value="Acetyl-CoA synthetase-like"/>
    <property type="match status" value="1"/>
</dbReference>
<keyword evidence="6" id="KW-1185">Reference proteome</keyword>
<accession>A0A5M8A948</accession>
<dbReference type="PROSITE" id="PS00455">
    <property type="entry name" value="AMP_BINDING"/>
    <property type="match status" value="1"/>
</dbReference>
<dbReference type="InterPro" id="IPR025110">
    <property type="entry name" value="AMP-bd_C"/>
</dbReference>
<comment type="similarity">
    <text evidence="1">Belongs to the ATP-dependent AMP-binding enzyme family.</text>
</comment>
<dbReference type="InterPro" id="IPR020845">
    <property type="entry name" value="AMP-binding_CS"/>
</dbReference>
<keyword evidence="2" id="KW-0436">Ligase</keyword>
<dbReference type="PANTHER" id="PTHR43201">
    <property type="entry name" value="ACYL-COA SYNTHETASE"/>
    <property type="match status" value="1"/>
</dbReference>
<dbReference type="Gene3D" id="3.40.50.12780">
    <property type="entry name" value="N-terminal domain of ligase-like"/>
    <property type="match status" value="1"/>
</dbReference>
<evidence type="ECO:0000259" key="4">
    <source>
        <dbReference type="Pfam" id="PF13193"/>
    </source>
</evidence>
<dbReference type="AlphaFoldDB" id="A0A5M8A948"/>
<dbReference type="RefSeq" id="WP_150084427.1">
    <property type="nucleotide sequence ID" value="NZ_VWRN01000053.1"/>
</dbReference>
<evidence type="ECO:0000256" key="2">
    <source>
        <dbReference type="ARBA" id="ARBA00022598"/>
    </source>
</evidence>
<dbReference type="NCBIfam" id="NF005702">
    <property type="entry name" value="PRK07514.1"/>
    <property type="match status" value="1"/>
</dbReference>
<feature type="domain" description="AMP-binding enzyme C-terminal" evidence="4">
    <location>
        <begin position="429"/>
        <end position="504"/>
    </location>
</feature>
<evidence type="ECO:0000313" key="5">
    <source>
        <dbReference type="EMBL" id="KAA6119212.1"/>
    </source>
</evidence>
<dbReference type="Pfam" id="PF13193">
    <property type="entry name" value="AMP-binding_C"/>
    <property type="match status" value="1"/>
</dbReference>
<dbReference type="InterPro" id="IPR000873">
    <property type="entry name" value="AMP-dep_synth/lig_dom"/>
</dbReference>
<dbReference type="FunFam" id="3.30.300.30:FF:000008">
    <property type="entry name" value="2,3-dihydroxybenzoate-AMP ligase"/>
    <property type="match status" value="1"/>
</dbReference>
<sequence length="516" mass="57075">MNANLFALFESRFPAKREACCIETHDGLYYSWDDLDRATAKLANLLASLDLPEGARVAVQVEKSPEALFLYLATLRAGYVYLPLNTAYQEAEIDYFIGNAEPAVVVCSSANFGWVSKLAFRHGTGHVFTLDDDRGGTLLARAAAQPDRFDTVQREPDDLAAILYTSGTTGRSKGAMLTHRNLSSNAETLHKAWGWRSDDVLLHMLPIFHVHGLFVASHGALLAGAKMIWAPKFDMEQVLRFLPRSTVMMGVPTYYVRMLQDQRFDEDTCRRMRLFVSGSAPLLLETFEAFRERTGHTILERYGMSETVMLVSNPYDASEGERIGGTVGRPLPGVSVRVVDGEGKPCPAGEIGAVEVKGPNVFKGYWRMPEKTREEFTADGWFKTGDMGRFGGAIVGMSGERKVPDDYLTIVGRSKDLIISGGYNVYPKEIESFLDEMPGVQESAVIGVPHPDFGEAVVAVVVGKLGAELNEQAMIGTLKHRIANFKVPKRIHLVSELPRNTMGKVQKNLLRERFSG</sequence>
<evidence type="ECO:0000256" key="1">
    <source>
        <dbReference type="ARBA" id="ARBA00006432"/>
    </source>
</evidence>